<dbReference type="AlphaFoldDB" id="A0A2P5DEC6"/>
<dbReference type="InterPro" id="IPR015760">
    <property type="entry name" value="TIF_IF2"/>
</dbReference>
<sequence length="71" mass="8012">MGFRVLDGHVTRSSTIRILRSGVILFEGSRASLKREKQDVDTVKKGNEGGLVIRDWHDFEVGDLIQCLEQV</sequence>
<gene>
    <name evidence="3" type="ORF">TorRG33x02_254250</name>
</gene>
<keyword evidence="4" id="KW-1185">Reference proteome</keyword>
<feature type="non-terminal residue" evidence="3">
    <location>
        <position position="71"/>
    </location>
</feature>
<dbReference type="CDD" id="cd03692">
    <property type="entry name" value="mtIF2_IVc"/>
    <property type="match status" value="1"/>
</dbReference>
<dbReference type="Gene3D" id="2.40.30.10">
    <property type="entry name" value="Translation factors"/>
    <property type="match status" value="1"/>
</dbReference>
<protein>
    <submittedName>
        <fullName evidence="3">Translation protein, beta-barrel domain containing protein</fullName>
    </submittedName>
</protein>
<name>A0A2P5DEC6_TREOI</name>
<dbReference type="Proteomes" id="UP000237000">
    <property type="component" value="Unassembled WGS sequence"/>
</dbReference>
<accession>A0A2P5DEC6</accession>
<dbReference type="InParanoid" id="A0A2P5DEC6"/>
<dbReference type="PANTHER" id="PTHR43381">
    <property type="entry name" value="TRANSLATION INITIATION FACTOR IF-2-RELATED"/>
    <property type="match status" value="1"/>
</dbReference>
<dbReference type="SUPFAM" id="SSF50447">
    <property type="entry name" value="Translation proteins"/>
    <property type="match status" value="1"/>
</dbReference>
<dbReference type="GO" id="GO:0005525">
    <property type="term" value="F:GTP binding"/>
    <property type="evidence" value="ECO:0007669"/>
    <property type="project" value="UniProtKB-KW"/>
</dbReference>
<evidence type="ECO:0000256" key="2">
    <source>
        <dbReference type="ARBA" id="ARBA00023134"/>
    </source>
</evidence>
<comment type="caution">
    <text evidence="3">The sequence shown here is derived from an EMBL/GenBank/DDBJ whole genome shotgun (WGS) entry which is preliminary data.</text>
</comment>
<dbReference type="EMBL" id="JXTC01000276">
    <property type="protein sequence ID" value="PON71629.1"/>
    <property type="molecule type" value="Genomic_DNA"/>
</dbReference>
<organism evidence="3 4">
    <name type="scientific">Trema orientale</name>
    <name type="common">Charcoal tree</name>
    <name type="synonym">Celtis orientalis</name>
    <dbReference type="NCBI Taxonomy" id="63057"/>
    <lineage>
        <taxon>Eukaryota</taxon>
        <taxon>Viridiplantae</taxon>
        <taxon>Streptophyta</taxon>
        <taxon>Embryophyta</taxon>
        <taxon>Tracheophyta</taxon>
        <taxon>Spermatophyta</taxon>
        <taxon>Magnoliopsida</taxon>
        <taxon>eudicotyledons</taxon>
        <taxon>Gunneridae</taxon>
        <taxon>Pentapetalae</taxon>
        <taxon>rosids</taxon>
        <taxon>fabids</taxon>
        <taxon>Rosales</taxon>
        <taxon>Cannabaceae</taxon>
        <taxon>Trema</taxon>
    </lineage>
</organism>
<proteinExistence type="predicted"/>
<evidence type="ECO:0000256" key="1">
    <source>
        <dbReference type="ARBA" id="ARBA00022741"/>
    </source>
</evidence>
<dbReference type="STRING" id="63057.A0A2P5DEC6"/>
<dbReference type="InterPro" id="IPR009000">
    <property type="entry name" value="Transl_B-barrel_sf"/>
</dbReference>
<dbReference type="FunFam" id="2.40.30.10:FF:000008">
    <property type="entry name" value="Translation initiation factor IF-2"/>
    <property type="match status" value="1"/>
</dbReference>
<keyword evidence="2" id="KW-0342">GTP-binding</keyword>
<dbReference type="GO" id="GO:0003743">
    <property type="term" value="F:translation initiation factor activity"/>
    <property type="evidence" value="ECO:0007669"/>
    <property type="project" value="TreeGrafter"/>
</dbReference>
<dbReference type="GO" id="GO:0005737">
    <property type="term" value="C:cytoplasm"/>
    <property type="evidence" value="ECO:0007669"/>
    <property type="project" value="TreeGrafter"/>
</dbReference>
<evidence type="ECO:0000313" key="3">
    <source>
        <dbReference type="EMBL" id="PON71629.1"/>
    </source>
</evidence>
<reference evidence="4" key="1">
    <citation type="submission" date="2016-06" db="EMBL/GenBank/DDBJ databases">
        <title>Parallel loss of symbiosis genes in relatives of nitrogen-fixing non-legume Parasponia.</title>
        <authorList>
            <person name="Van Velzen R."/>
            <person name="Holmer R."/>
            <person name="Bu F."/>
            <person name="Rutten L."/>
            <person name="Van Zeijl A."/>
            <person name="Liu W."/>
            <person name="Santuari L."/>
            <person name="Cao Q."/>
            <person name="Sharma T."/>
            <person name="Shen D."/>
            <person name="Roswanjaya Y."/>
            <person name="Wardhani T."/>
            <person name="Kalhor M.S."/>
            <person name="Jansen J."/>
            <person name="Van den Hoogen J."/>
            <person name="Gungor B."/>
            <person name="Hartog M."/>
            <person name="Hontelez J."/>
            <person name="Verver J."/>
            <person name="Yang W.-C."/>
            <person name="Schijlen E."/>
            <person name="Repin R."/>
            <person name="Schilthuizen M."/>
            <person name="Schranz E."/>
            <person name="Heidstra R."/>
            <person name="Miyata K."/>
            <person name="Fedorova E."/>
            <person name="Kohlen W."/>
            <person name="Bisseling T."/>
            <person name="Smit S."/>
            <person name="Geurts R."/>
        </authorList>
    </citation>
    <scope>NUCLEOTIDE SEQUENCE [LARGE SCALE GENOMIC DNA]</scope>
    <source>
        <strain evidence="4">cv. RG33-2</strain>
    </source>
</reference>
<dbReference type="PANTHER" id="PTHR43381:SF20">
    <property type="entry name" value="TRANSLATION INITIATION FACTOR IF-2, MITOCHONDRIAL"/>
    <property type="match status" value="1"/>
</dbReference>
<evidence type="ECO:0000313" key="4">
    <source>
        <dbReference type="Proteomes" id="UP000237000"/>
    </source>
</evidence>
<keyword evidence="1" id="KW-0547">Nucleotide-binding</keyword>
<dbReference type="OrthoDB" id="361630at2759"/>